<name>A0ACC0PRV7_RHOML</name>
<accession>A0ACC0PRV7</accession>
<sequence>MSSELLSELRAIKGVAEMADMHHRHCSPPPLPSSTTVLLSSMRYPSSPLMASSEASSSSTYVPSPVSGSSLHPLCRCEYPSSDKEAIEEPGSFDATTYALPWRRLGFGSFLQYRPPVGGPEAKVVRREPELHLSILNVPRNRRLEARGGGKKVHKWFVTSPEQARELVRAVGFEAFVLGLNLPKMDWSLMTSLVER</sequence>
<evidence type="ECO:0000313" key="1">
    <source>
        <dbReference type="EMBL" id="KAI8568200.1"/>
    </source>
</evidence>
<dbReference type="EMBL" id="CM046389">
    <property type="protein sequence ID" value="KAI8568200.1"/>
    <property type="molecule type" value="Genomic_DNA"/>
</dbReference>
<protein>
    <submittedName>
        <fullName evidence="1">Uncharacterized protein</fullName>
    </submittedName>
</protein>
<evidence type="ECO:0000313" key="2">
    <source>
        <dbReference type="Proteomes" id="UP001062846"/>
    </source>
</evidence>
<organism evidence="1 2">
    <name type="scientific">Rhododendron molle</name>
    <name type="common">Chinese azalea</name>
    <name type="synonym">Azalea mollis</name>
    <dbReference type="NCBI Taxonomy" id="49168"/>
    <lineage>
        <taxon>Eukaryota</taxon>
        <taxon>Viridiplantae</taxon>
        <taxon>Streptophyta</taxon>
        <taxon>Embryophyta</taxon>
        <taxon>Tracheophyta</taxon>
        <taxon>Spermatophyta</taxon>
        <taxon>Magnoliopsida</taxon>
        <taxon>eudicotyledons</taxon>
        <taxon>Gunneridae</taxon>
        <taxon>Pentapetalae</taxon>
        <taxon>asterids</taxon>
        <taxon>Ericales</taxon>
        <taxon>Ericaceae</taxon>
        <taxon>Ericoideae</taxon>
        <taxon>Rhodoreae</taxon>
        <taxon>Rhododendron</taxon>
    </lineage>
</organism>
<comment type="caution">
    <text evidence="1">The sequence shown here is derived from an EMBL/GenBank/DDBJ whole genome shotgun (WGS) entry which is preliminary data.</text>
</comment>
<keyword evidence="2" id="KW-1185">Reference proteome</keyword>
<gene>
    <name evidence="1" type="ORF">RHMOL_Rhmol02G0179200</name>
</gene>
<dbReference type="Proteomes" id="UP001062846">
    <property type="component" value="Chromosome 2"/>
</dbReference>
<reference evidence="1" key="1">
    <citation type="submission" date="2022-02" db="EMBL/GenBank/DDBJ databases">
        <title>Plant Genome Project.</title>
        <authorList>
            <person name="Zhang R.-G."/>
        </authorList>
    </citation>
    <scope>NUCLEOTIDE SEQUENCE</scope>
    <source>
        <strain evidence="1">AT1</strain>
    </source>
</reference>
<proteinExistence type="predicted"/>